<evidence type="ECO:0000256" key="5">
    <source>
        <dbReference type="ARBA" id="ARBA00022989"/>
    </source>
</evidence>
<dbReference type="PANTHER" id="PTHR15071">
    <property type="entry name" value="MANNOSE-6-PHOSPHATE RECEPTOR FAMILY MEMBER"/>
    <property type="match status" value="1"/>
</dbReference>
<dbReference type="GO" id="GO:0006622">
    <property type="term" value="P:protein targeting to lysosome"/>
    <property type="evidence" value="ECO:0007669"/>
    <property type="project" value="InterPro"/>
</dbReference>
<keyword evidence="5 9" id="KW-1133">Transmembrane helix</keyword>
<keyword evidence="2" id="KW-0813">Transport</keyword>
<feature type="chain" id="PRO_5042226497" evidence="10">
    <location>
        <begin position="22"/>
        <end position="261"/>
    </location>
</feature>
<evidence type="ECO:0000256" key="8">
    <source>
        <dbReference type="ARBA" id="ARBA00023180"/>
    </source>
</evidence>
<evidence type="ECO:0000256" key="2">
    <source>
        <dbReference type="ARBA" id="ARBA00022448"/>
    </source>
</evidence>
<feature type="transmembrane region" description="Helical" evidence="9">
    <location>
        <begin position="175"/>
        <end position="199"/>
    </location>
</feature>
<reference evidence="12" key="2">
    <citation type="journal article" date="2023" name="BMC Genomics">
        <title>Pest status, molecular evolution, and epigenetic factors derived from the genome assembly of Frankliniella fusca, a thysanopteran phytovirus vector.</title>
        <authorList>
            <person name="Catto M.A."/>
            <person name="Labadie P.E."/>
            <person name="Jacobson A.L."/>
            <person name="Kennedy G.G."/>
            <person name="Srinivasan R."/>
            <person name="Hunt B.G."/>
        </authorList>
    </citation>
    <scope>NUCLEOTIDE SEQUENCE</scope>
    <source>
        <strain evidence="12">PL_HMW_Pooled</strain>
    </source>
</reference>
<evidence type="ECO:0000256" key="7">
    <source>
        <dbReference type="ARBA" id="ARBA00023157"/>
    </source>
</evidence>
<dbReference type="SUPFAM" id="SSF50911">
    <property type="entry name" value="Mannose 6-phosphate receptor domain"/>
    <property type="match status" value="1"/>
</dbReference>
<dbReference type="PANTHER" id="PTHR15071:SF29">
    <property type="entry name" value="CATION-DEPENDENT MANNOSE-6-PHOSPHATE RECEPTOR"/>
    <property type="match status" value="1"/>
</dbReference>
<name>A0AAE1HDV6_9NEOP</name>
<dbReference type="GO" id="GO:0005768">
    <property type="term" value="C:endosome"/>
    <property type="evidence" value="ECO:0007669"/>
    <property type="project" value="InterPro"/>
</dbReference>
<evidence type="ECO:0000259" key="11">
    <source>
        <dbReference type="PROSITE" id="PS51914"/>
    </source>
</evidence>
<comment type="subcellular location">
    <subcellularLocation>
        <location evidence="1">Endomembrane system</location>
    </subcellularLocation>
</comment>
<evidence type="ECO:0000313" key="12">
    <source>
        <dbReference type="EMBL" id="KAK3918750.1"/>
    </source>
</evidence>
<evidence type="ECO:0000256" key="10">
    <source>
        <dbReference type="SAM" id="SignalP"/>
    </source>
</evidence>
<accession>A0AAE1HDV6</accession>
<evidence type="ECO:0000256" key="3">
    <source>
        <dbReference type="ARBA" id="ARBA00022692"/>
    </source>
</evidence>
<dbReference type="InterPro" id="IPR044865">
    <property type="entry name" value="MRH_dom"/>
</dbReference>
<keyword evidence="8" id="KW-0325">Glycoprotein</keyword>
<dbReference type="InterPro" id="IPR000296">
    <property type="entry name" value="Man-6-P_rcpt_cation_dep"/>
</dbReference>
<evidence type="ECO:0000256" key="6">
    <source>
        <dbReference type="ARBA" id="ARBA00023136"/>
    </source>
</evidence>
<dbReference type="GO" id="GO:0019904">
    <property type="term" value="F:protein domain specific binding"/>
    <property type="evidence" value="ECO:0007669"/>
    <property type="project" value="InterPro"/>
</dbReference>
<protein>
    <submittedName>
        <fullName evidence="12">Cation-dependent mannose-6-phosphate receptor</fullName>
    </submittedName>
</protein>
<organism evidence="12 13">
    <name type="scientific">Frankliniella fusca</name>
    <dbReference type="NCBI Taxonomy" id="407009"/>
    <lineage>
        <taxon>Eukaryota</taxon>
        <taxon>Metazoa</taxon>
        <taxon>Ecdysozoa</taxon>
        <taxon>Arthropoda</taxon>
        <taxon>Hexapoda</taxon>
        <taxon>Insecta</taxon>
        <taxon>Pterygota</taxon>
        <taxon>Neoptera</taxon>
        <taxon>Paraneoptera</taxon>
        <taxon>Thysanoptera</taxon>
        <taxon>Terebrantia</taxon>
        <taxon>Thripoidea</taxon>
        <taxon>Thripidae</taxon>
        <taxon>Frankliniella</taxon>
    </lineage>
</organism>
<dbReference type="Pfam" id="PF02157">
    <property type="entry name" value="Man-6-P_recep"/>
    <property type="match status" value="1"/>
</dbReference>
<keyword evidence="6 9" id="KW-0472">Membrane</keyword>
<feature type="domain" description="MRH" evidence="11">
    <location>
        <begin position="24"/>
        <end position="171"/>
    </location>
</feature>
<feature type="signal peptide" evidence="10">
    <location>
        <begin position="1"/>
        <end position="21"/>
    </location>
</feature>
<dbReference type="InterPro" id="IPR009011">
    <property type="entry name" value="Man6P_isomerase_rcpt-bd_dom_sf"/>
</dbReference>
<comment type="caution">
    <text evidence="12">The sequence shown here is derived from an EMBL/GenBank/DDBJ whole genome shotgun (WGS) entry which is preliminary data.</text>
</comment>
<dbReference type="PROSITE" id="PS51914">
    <property type="entry name" value="MRH"/>
    <property type="match status" value="1"/>
</dbReference>
<gene>
    <name evidence="12" type="ORF">KUF71_007997</name>
</gene>
<sequence length="261" mass="29212">MSIKTVVRFATFLYWLTSVVCTSQYCDHIFHSSDWQQARILHGLTDVGLSTESYITGYKTNYTVGVCGSVSRTDSLAAVLQNGTVVLGRVNNTNVVKGGDWMMMTFGSGDFYPENSNCSGARAAFVIINCNHNFSEENSLRFIKEVVQEEKDKKNSCFFFLEIHSQLVCIKPENIGGGTIFSILLLLLILGYIVGGTLYRRYILGAKGLEQIPNYTFWKTMKSKIQGVCSNVFCPRDSRNTSSWENLGARLERDDDSLLPP</sequence>
<keyword evidence="7" id="KW-1015">Disulfide bond</keyword>
<dbReference type="AlphaFoldDB" id="A0AAE1HDV6"/>
<keyword evidence="12" id="KW-0675">Receptor</keyword>
<dbReference type="Proteomes" id="UP001219518">
    <property type="component" value="Unassembled WGS sequence"/>
</dbReference>
<evidence type="ECO:0000256" key="4">
    <source>
        <dbReference type="ARBA" id="ARBA00022729"/>
    </source>
</evidence>
<dbReference type="EMBL" id="JAHWGI010000960">
    <property type="protein sequence ID" value="KAK3918750.1"/>
    <property type="molecule type" value="Genomic_DNA"/>
</dbReference>
<dbReference type="InterPro" id="IPR028927">
    <property type="entry name" value="Man-6-P_rcpt"/>
</dbReference>
<dbReference type="Gene3D" id="2.70.130.10">
    <property type="entry name" value="Mannose-6-phosphate receptor binding domain"/>
    <property type="match status" value="1"/>
</dbReference>
<dbReference type="GO" id="GO:0005802">
    <property type="term" value="C:trans-Golgi network"/>
    <property type="evidence" value="ECO:0007669"/>
    <property type="project" value="TreeGrafter"/>
</dbReference>
<proteinExistence type="predicted"/>
<dbReference type="PRINTS" id="PR00715">
    <property type="entry name" value="MAN6PRECEPTR"/>
</dbReference>
<keyword evidence="13" id="KW-1185">Reference proteome</keyword>
<reference evidence="12" key="1">
    <citation type="submission" date="2021-07" db="EMBL/GenBank/DDBJ databases">
        <authorList>
            <person name="Catto M.A."/>
            <person name="Jacobson A."/>
            <person name="Kennedy G."/>
            <person name="Labadie P."/>
            <person name="Hunt B.G."/>
            <person name="Srinivasan R."/>
        </authorList>
    </citation>
    <scope>NUCLEOTIDE SEQUENCE</scope>
    <source>
        <strain evidence="12">PL_HMW_Pooled</strain>
        <tissue evidence="12">Head</tissue>
    </source>
</reference>
<evidence type="ECO:0000256" key="1">
    <source>
        <dbReference type="ARBA" id="ARBA00004308"/>
    </source>
</evidence>
<evidence type="ECO:0000256" key="9">
    <source>
        <dbReference type="SAM" id="Phobius"/>
    </source>
</evidence>
<evidence type="ECO:0000313" key="13">
    <source>
        <dbReference type="Proteomes" id="UP001219518"/>
    </source>
</evidence>
<keyword evidence="3 9" id="KW-0812">Transmembrane</keyword>
<keyword evidence="4 10" id="KW-0732">Signal</keyword>